<reference evidence="1 2" key="1">
    <citation type="submission" date="2019-01" db="EMBL/GenBank/DDBJ databases">
        <title>Complete genome sequence of Pantoea phage vB_PagM_LIET2.</title>
        <authorList>
            <person name="Truncaite L."/>
            <person name="Simoliuniene M."/>
            <person name="Kazlauskas D."/>
            <person name="Meskys R."/>
            <person name="Simoliunas E."/>
        </authorList>
    </citation>
    <scope>NUCLEOTIDE SEQUENCE [LARGE SCALE GENOMIC DNA]</scope>
</reference>
<dbReference type="InterPro" id="IPR044925">
    <property type="entry name" value="His-Me_finger_sf"/>
</dbReference>
<keyword evidence="1" id="KW-0255">Endonuclease</keyword>
<evidence type="ECO:0000313" key="2">
    <source>
        <dbReference type="Proteomes" id="UP000289486"/>
    </source>
</evidence>
<dbReference type="SUPFAM" id="SSF54060">
    <property type="entry name" value="His-Me finger endonucleases"/>
    <property type="match status" value="1"/>
</dbReference>
<dbReference type="GO" id="GO:0004519">
    <property type="term" value="F:endonuclease activity"/>
    <property type="evidence" value="ECO:0007669"/>
    <property type="project" value="UniProtKB-KW"/>
</dbReference>
<accession>A0A411AW27</accession>
<sequence length="106" mass="12063">MTYAEKRARDAAERTKFIPAMREVFTFDRELGQLVYAKDIPPRGKAGKVAGSLNGHGTRQVMFNGVRYVAHEIVYALHNDVWPATPVKFRDGNILNLQPENLYLED</sequence>
<protein>
    <submittedName>
        <fullName evidence="1">HNH endonuclease</fullName>
    </submittedName>
</protein>
<dbReference type="EMBL" id="MK388689">
    <property type="protein sequence ID" value="QAX92289.1"/>
    <property type="molecule type" value="Genomic_DNA"/>
</dbReference>
<dbReference type="Proteomes" id="UP000289486">
    <property type="component" value="Segment"/>
</dbReference>
<keyword evidence="1" id="KW-0540">Nuclease</keyword>
<organism evidence="1 2">
    <name type="scientific">Pantoea phage vB_PagM_LIET2</name>
    <dbReference type="NCBI Taxonomy" id="2508071"/>
    <lineage>
        <taxon>Viruses</taxon>
        <taxon>Duplodnaviria</taxon>
        <taxon>Heunggongvirae</taxon>
        <taxon>Uroviricota</taxon>
        <taxon>Caudoviricetes</taxon>
        <taxon>Lietduovirus</taxon>
        <taxon>Lietduovirus LIET2</taxon>
    </lineage>
</organism>
<keyword evidence="2" id="KW-1185">Reference proteome</keyword>
<keyword evidence="1" id="KW-0378">Hydrolase</keyword>
<proteinExistence type="predicted"/>
<name>A0A411AW27_9CAUD</name>
<gene>
    <name evidence="1" type="ORF">LIET2_gp037</name>
</gene>
<evidence type="ECO:0000313" key="1">
    <source>
        <dbReference type="EMBL" id="QAX92289.1"/>
    </source>
</evidence>